<evidence type="ECO:0000256" key="1">
    <source>
        <dbReference type="SAM" id="Phobius"/>
    </source>
</evidence>
<evidence type="ECO:0000313" key="2">
    <source>
        <dbReference type="EMBL" id="CAF9913074.1"/>
    </source>
</evidence>
<feature type="transmembrane region" description="Helical" evidence="1">
    <location>
        <begin position="79"/>
        <end position="100"/>
    </location>
</feature>
<reference evidence="2" key="1">
    <citation type="submission" date="2021-03" db="EMBL/GenBank/DDBJ databases">
        <authorList>
            <person name="Tagirdzhanova G."/>
        </authorList>
    </citation>
    <scope>NUCLEOTIDE SEQUENCE</scope>
</reference>
<dbReference type="AlphaFoldDB" id="A0A8H3IGR9"/>
<organism evidence="2 3">
    <name type="scientific">Imshaugia aleurites</name>
    <dbReference type="NCBI Taxonomy" id="172621"/>
    <lineage>
        <taxon>Eukaryota</taxon>
        <taxon>Fungi</taxon>
        <taxon>Dikarya</taxon>
        <taxon>Ascomycota</taxon>
        <taxon>Pezizomycotina</taxon>
        <taxon>Lecanoromycetes</taxon>
        <taxon>OSLEUM clade</taxon>
        <taxon>Lecanoromycetidae</taxon>
        <taxon>Lecanorales</taxon>
        <taxon>Lecanorineae</taxon>
        <taxon>Parmeliaceae</taxon>
        <taxon>Imshaugia</taxon>
    </lineage>
</organism>
<accession>A0A8H3IGR9</accession>
<dbReference type="EMBL" id="CAJPDT010000011">
    <property type="protein sequence ID" value="CAF9913074.1"/>
    <property type="molecule type" value="Genomic_DNA"/>
</dbReference>
<keyword evidence="1" id="KW-1133">Transmembrane helix</keyword>
<name>A0A8H3IGR9_9LECA</name>
<dbReference type="OrthoDB" id="3358048at2759"/>
<keyword evidence="1" id="KW-0812">Transmembrane</keyword>
<evidence type="ECO:0000313" key="3">
    <source>
        <dbReference type="Proteomes" id="UP000664534"/>
    </source>
</evidence>
<feature type="transmembrane region" description="Helical" evidence="1">
    <location>
        <begin position="153"/>
        <end position="170"/>
    </location>
</feature>
<dbReference type="Proteomes" id="UP000664534">
    <property type="component" value="Unassembled WGS sequence"/>
</dbReference>
<gene>
    <name evidence="2" type="ORF">IMSHALPRED_000902</name>
</gene>
<feature type="transmembrane region" description="Helical" evidence="1">
    <location>
        <begin position="52"/>
        <end position="73"/>
    </location>
</feature>
<comment type="caution">
    <text evidence="2">The sequence shown here is derived from an EMBL/GenBank/DDBJ whole genome shotgun (WGS) entry which is preliminary data.</text>
</comment>
<sequence length="192" mass="21874">MVATRLRKTFRYPADNSDDDDVPKDLDEEEQEKLIAKLRAEDTERNEEYKRIFLAVPSVSVMSYIPTLIMSSLIQAKLVSLLCITSLVATAYIMAFVTDIRPKSPNQVKPKKRSESKSGPFRRYIGYLNGTLSLLCALNSITFRDKRGVHDGFWLLCLLPIVSFALIMLARQLMLSVDVDELEDLKYEYKGA</sequence>
<keyword evidence="1" id="KW-0472">Membrane</keyword>
<protein>
    <submittedName>
        <fullName evidence="2">Uncharacterized protein</fullName>
    </submittedName>
</protein>
<keyword evidence="3" id="KW-1185">Reference proteome</keyword>
<proteinExistence type="predicted"/>